<proteinExistence type="predicted"/>
<dbReference type="GO" id="GO:0003677">
    <property type="term" value="F:DNA binding"/>
    <property type="evidence" value="ECO:0007669"/>
    <property type="project" value="InterPro"/>
</dbReference>
<dbReference type="InterPro" id="IPR032806">
    <property type="entry name" value="YbfD_N"/>
</dbReference>
<dbReference type="PANTHER" id="PTHR30298">
    <property type="entry name" value="H REPEAT-ASSOCIATED PREDICTED TRANSPOSASE"/>
    <property type="match status" value="1"/>
</dbReference>
<dbReference type="GO" id="GO:0004803">
    <property type="term" value="F:transposase activity"/>
    <property type="evidence" value="ECO:0007669"/>
    <property type="project" value="InterPro"/>
</dbReference>
<dbReference type="Pfam" id="PF13808">
    <property type="entry name" value="DDE_Tnp_1_assoc"/>
    <property type="match status" value="1"/>
</dbReference>
<accession>A0A8E6BC37</accession>
<evidence type="ECO:0000313" key="4">
    <source>
        <dbReference type="EMBL" id="QVL34145.1"/>
    </source>
</evidence>
<dbReference type="PANTHER" id="PTHR30298:SF0">
    <property type="entry name" value="PROTEIN YBFL-RELATED"/>
    <property type="match status" value="1"/>
</dbReference>
<feature type="domain" description="H repeat-associated protein N-terminal" evidence="2">
    <location>
        <begin position="22"/>
        <end position="107"/>
    </location>
</feature>
<dbReference type="GO" id="GO:0006313">
    <property type="term" value="P:DNA transposition"/>
    <property type="evidence" value="ECO:0007669"/>
    <property type="project" value="InterPro"/>
</dbReference>
<dbReference type="Proteomes" id="UP000676194">
    <property type="component" value="Chromosome"/>
</dbReference>
<organism evidence="4 5">
    <name type="scientific">Telmatocola sphagniphila</name>
    <dbReference type="NCBI Taxonomy" id="1123043"/>
    <lineage>
        <taxon>Bacteria</taxon>
        <taxon>Pseudomonadati</taxon>
        <taxon>Planctomycetota</taxon>
        <taxon>Planctomycetia</taxon>
        <taxon>Gemmatales</taxon>
        <taxon>Gemmataceae</taxon>
    </lineage>
</organism>
<dbReference type="KEGG" id="tsph:KIH39_09620"/>
<dbReference type="InterPro" id="IPR002559">
    <property type="entry name" value="Transposase_11"/>
</dbReference>
<dbReference type="InterPro" id="IPR051698">
    <property type="entry name" value="Transposase_11-like"/>
</dbReference>
<dbReference type="EMBL" id="CP074694">
    <property type="protein sequence ID" value="QVL34145.1"/>
    <property type="molecule type" value="Genomic_DNA"/>
</dbReference>
<evidence type="ECO:0000313" key="5">
    <source>
        <dbReference type="Proteomes" id="UP000676194"/>
    </source>
</evidence>
<dbReference type="NCBIfam" id="NF033564">
    <property type="entry name" value="transpos_ISAs1"/>
    <property type="match status" value="1"/>
</dbReference>
<dbReference type="Pfam" id="PF01609">
    <property type="entry name" value="DDE_Tnp_1"/>
    <property type="match status" value="1"/>
</dbReference>
<evidence type="ECO:0000313" key="3">
    <source>
        <dbReference type="EMBL" id="QVL33811.1"/>
    </source>
</evidence>
<keyword evidence="5" id="KW-1185">Reference proteome</keyword>
<dbReference type="KEGG" id="tsph:KIH39_07865"/>
<gene>
    <name evidence="3" type="ORF">KIH39_07865</name>
    <name evidence="4" type="ORF">KIH39_09620</name>
</gene>
<protein>
    <submittedName>
        <fullName evidence="4">ISAs1 family transposase</fullName>
    </submittedName>
</protein>
<dbReference type="RefSeq" id="WP_213498793.1">
    <property type="nucleotide sequence ID" value="NZ_CP074694.1"/>
</dbReference>
<dbReference type="EMBL" id="CP074694">
    <property type="protein sequence ID" value="QVL33811.1"/>
    <property type="molecule type" value="Genomic_DNA"/>
</dbReference>
<dbReference type="InterPro" id="IPR047647">
    <property type="entry name" value="ISAs1_transpos"/>
</dbReference>
<evidence type="ECO:0000259" key="1">
    <source>
        <dbReference type="Pfam" id="PF01609"/>
    </source>
</evidence>
<sequence>MFQLSELSPAPAKTPLTDLLVHFADLPDHRLDRCQQHTLSEIIFIAICAAVSGANDWVAVEAFGVTKIDWFRKYLPLPNGIPSHDTFGRVFRYLDTDAFEACFASWMAEICVGTDLLQVAIDGKTMRSSGGPGQKCLHVVSAFATANRVTLGQEAVDDKSNEITAIPELLKRLDIAGKIVTIDAMGCQKKIAEAVRERDADYLLAVKDNQPTLLAEIKAHYFKHLESGFADVPTTFCESTEKNRGRVEYRSCLVFSDVNFLSMKDDWKGLKTVVVVVTDRRENHKSASEIRYYICSRASDAPVLAKAVREHWTIENNLHWSLDVTFGDDDSRVRKDNGPQNFARIKRLALSIVANASGKESMAVKRLKACASDERRELIIREFLQL</sequence>
<feature type="domain" description="Transposase IS4-like" evidence="1">
    <location>
        <begin position="118"/>
        <end position="350"/>
    </location>
</feature>
<dbReference type="AlphaFoldDB" id="A0A8E6BC37"/>
<name>A0A8E6BC37_9BACT</name>
<reference evidence="4" key="1">
    <citation type="submission" date="2021-05" db="EMBL/GenBank/DDBJ databases">
        <title>Complete genome sequence of the cellulolytic planctomycete Telmatocola sphagniphila SP2T and characterization of the first cellulase from planctomycetes.</title>
        <authorList>
            <person name="Rakitin A.L."/>
            <person name="Beletsky A.V."/>
            <person name="Naumoff D.G."/>
            <person name="Kulichevskaya I.S."/>
            <person name="Mardanov A.V."/>
            <person name="Ravin N.V."/>
            <person name="Dedysh S.N."/>
        </authorList>
    </citation>
    <scope>NUCLEOTIDE SEQUENCE</scope>
    <source>
        <strain evidence="4">SP2T</strain>
    </source>
</reference>
<evidence type="ECO:0000259" key="2">
    <source>
        <dbReference type="Pfam" id="PF13808"/>
    </source>
</evidence>